<dbReference type="SUPFAM" id="SSF53092">
    <property type="entry name" value="Creatinase/prolidase N-terminal domain"/>
    <property type="match status" value="2"/>
</dbReference>
<dbReference type="Gene3D" id="3.40.350.10">
    <property type="entry name" value="Creatinase/prolidase N-terminal domain"/>
    <property type="match status" value="2"/>
</dbReference>
<feature type="non-terminal residue" evidence="7">
    <location>
        <position position="1"/>
    </location>
</feature>
<evidence type="ECO:0000256" key="3">
    <source>
        <dbReference type="ARBA" id="ARBA00022801"/>
    </source>
</evidence>
<dbReference type="SUPFAM" id="SSF55920">
    <property type="entry name" value="Creatinase/aminopeptidase"/>
    <property type="match status" value="1"/>
</dbReference>
<dbReference type="EC" id="3.4.11.9" evidence="7"/>
<feature type="non-terminal residue" evidence="7">
    <location>
        <position position="602"/>
    </location>
</feature>
<dbReference type="Pfam" id="PF16189">
    <property type="entry name" value="Creatinase_N_2"/>
    <property type="match status" value="1"/>
</dbReference>
<dbReference type="VEuPathDB" id="VectorBase:ISCI020713"/>
<dbReference type="VEuPathDB" id="VectorBase:ISCP_010094"/>
<dbReference type="InterPro" id="IPR032416">
    <property type="entry name" value="Peptidase_M24_C"/>
</dbReference>
<evidence type="ECO:0000313" key="7">
    <source>
        <dbReference type="EMBL" id="EEC13415.1"/>
    </source>
</evidence>
<proteinExistence type="inferred from homology"/>
<reference evidence="8" key="2">
    <citation type="submission" date="2020-05" db="UniProtKB">
        <authorList>
            <consortium name="EnsemblMetazoa"/>
        </authorList>
    </citation>
    <scope>IDENTIFICATION</scope>
    <source>
        <strain evidence="8">wikel</strain>
    </source>
</reference>
<evidence type="ECO:0000256" key="1">
    <source>
        <dbReference type="ARBA" id="ARBA00008766"/>
    </source>
</evidence>
<organism>
    <name type="scientific">Ixodes scapularis</name>
    <name type="common">Black-legged tick</name>
    <name type="synonym">Deer tick</name>
    <dbReference type="NCBI Taxonomy" id="6945"/>
    <lineage>
        <taxon>Eukaryota</taxon>
        <taxon>Metazoa</taxon>
        <taxon>Ecdysozoa</taxon>
        <taxon>Arthropoda</taxon>
        <taxon>Chelicerata</taxon>
        <taxon>Arachnida</taxon>
        <taxon>Acari</taxon>
        <taxon>Parasitiformes</taxon>
        <taxon>Ixodida</taxon>
        <taxon>Ixodoidea</taxon>
        <taxon>Ixodidae</taxon>
        <taxon>Ixodinae</taxon>
        <taxon>Ixodes</taxon>
    </lineage>
</organism>
<dbReference type="STRING" id="6945.B7Q3J3"/>
<dbReference type="EMBL" id="ABJB010427792">
    <property type="status" value="NOT_ANNOTATED_CDS"/>
    <property type="molecule type" value="Genomic_DNA"/>
</dbReference>
<accession>B7Q3J3</accession>
<dbReference type="GO" id="GO:0004177">
    <property type="term" value="F:aminopeptidase activity"/>
    <property type="evidence" value="ECO:0007669"/>
    <property type="project" value="UniProtKB-KW"/>
</dbReference>
<comment type="similarity">
    <text evidence="1">Belongs to the peptidase M24B family.</text>
</comment>
<dbReference type="Gene3D" id="3.90.230.10">
    <property type="entry name" value="Creatinase/methionine aminopeptidase superfamily"/>
    <property type="match status" value="1"/>
</dbReference>
<reference evidence="7 9" key="1">
    <citation type="submission" date="2008-03" db="EMBL/GenBank/DDBJ databases">
        <title>Annotation of Ixodes scapularis.</title>
        <authorList>
            <consortium name="Ixodes scapularis Genome Project Consortium"/>
            <person name="Caler E."/>
            <person name="Hannick L.I."/>
            <person name="Bidwell S."/>
            <person name="Joardar V."/>
            <person name="Thiagarajan M."/>
            <person name="Amedeo P."/>
            <person name="Galinsky K.J."/>
            <person name="Schobel S."/>
            <person name="Inman J."/>
            <person name="Hostetler J."/>
            <person name="Miller J."/>
            <person name="Hammond M."/>
            <person name="Megy K."/>
            <person name="Lawson D."/>
            <person name="Kodira C."/>
            <person name="Sutton G."/>
            <person name="Meyer J."/>
            <person name="Hill C.A."/>
            <person name="Birren B."/>
            <person name="Nene V."/>
            <person name="Collins F."/>
            <person name="Alarcon-Chaidez F."/>
            <person name="Wikel S."/>
            <person name="Strausberg R."/>
        </authorList>
    </citation>
    <scope>NUCLEOTIDE SEQUENCE [LARGE SCALE GENOMIC DNA]</scope>
    <source>
        <strain evidence="9">Wikel</strain>
        <strain evidence="7">Wikel colony</strain>
    </source>
</reference>
<dbReference type="Pfam" id="PF16188">
    <property type="entry name" value="Peptidase_M24_C"/>
    <property type="match status" value="1"/>
</dbReference>
<dbReference type="GO" id="GO:0005737">
    <property type="term" value="C:cytoplasm"/>
    <property type="evidence" value="ECO:0007669"/>
    <property type="project" value="UniProtKB-ARBA"/>
</dbReference>
<dbReference type="EnsemblMetazoa" id="ISCW020713-RA">
    <property type="protein sequence ID" value="ISCW020713-PA"/>
    <property type="gene ID" value="ISCW020713"/>
</dbReference>
<dbReference type="EMBL" id="DS850108">
    <property type="protein sequence ID" value="EEC13415.1"/>
    <property type="molecule type" value="Genomic_DNA"/>
</dbReference>
<dbReference type="OrthoDB" id="9995434at2759"/>
<dbReference type="PANTHER" id="PTHR43763">
    <property type="entry name" value="XAA-PRO AMINOPEPTIDASE 1"/>
    <property type="match status" value="1"/>
</dbReference>
<dbReference type="FunFam" id="3.40.350.10:FF:000003">
    <property type="entry name" value="Xaa-pro aminopeptidase P"/>
    <property type="match status" value="1"/>
</dbReference>
<dbReference type="AlphaFoldDB" id="B7Q3J3"/>
<dbReference type="InterPro" id="IPR000587">
    <property type="entry name" value="Creatinase_N"/>
</dbReference>
<dbReference type="Pfam" id="PF00557">
    <property type="entry name" value="Peptidase_M24"/>
    <property type="match status" value="1"/>
</dbReference>
<gene>
    <name evidence="7" type="ORF">IscW_ISCW020713</name>
</gene>
<evidence type="ECO:0000259" key="5">
    <source>
        <dbReference type="Pfam" id="PF01321"/>
    </source>
</evidence>
<feature type="domain" description="Creatinase N-terminal" evidence="5">
    <location>
        <begin position="8"/>
        <end position="130"/>
    </location>
</feature>
<dbReference type="FunFam" id="3.90.230.10:FF:000004">
    <property type="entry name" value="xaa-Pro aminopeptidase 1 isoform X1"/>
    <property type="match status" value="1"/>
</dbReference>
<evidence type="ECO:0000313" key="9">
    <source>
        <dbReference type="Proteomes" id="UP000001555"/>
    </source>
</evidence>
<keyword evidence="2" id="KW-0479">Metal-binding</keyword>
<evidence type="ECO:0000259" key="4">
    <source>
        <dbReference type="Pfam" id="PF00557"/>
    </source>
</evidence>
<evidence type="ECO:0000259" key="6">
    <source>
        <dbReference type="Pfam" id="PF16188"/>
    </source>
</evidence>
<dbReference type="InterPro" id="IPR036005">
    <property type="entry name" value="Creatinase/aminopeptidase-like"/>
</dbReference>
<keyword evidence="9" id="KW-1185">Reference proteome</keyword>
<dbReference type="Pfam" id="PF01321">
    <property type="entry name" value="Creatinase_N"/>
    <property type="match status" value="1"/>
</dbReference>
<dbReference type="PANTHER" id="PTHR43763:SF6">
    <property type="entry name" value="XAA-PRO AMINOPEPTIDASE 1"/>
    <property type="match status" value="1"/>
</dbReference>
<protein>
    <submittedName>
        <fullName evidence="7 8">Aminopeptidase, putative</fullName>
        <ecNumber evidence="7">3.4.11.9</ecNumber>
    </submittedName>
</protein>
<keyword evidence="3 7" id="KW-0378">Hydrolase</keyword>
<dbReference type="Proteomes" id="UP000001555">
    <property type="component" value="Unassembled WGS sequence"/>
</dbReference>
<feature type="domain" description="Peptidase M24 C-terminal" evidence="6">
    <location>
        <begin position="538"/>
        <end position="598"/>
    </location>
</feature>
<dbReference type="VEuPathDB" id="VectorBase:ISCW020713"/>
<sequence length="602" mass="68984">SRVNTSDRLKQLRHLLSKENFQGYIIPSEDAHKSEFVPNHYKRRQYITGFSGDTGTAVVLKNSAALWVEGRYMLQAEEQLDCNWVLMNGGQTDVPVIEEWFKSNLHGSSKVAIDSRVVPFQEYRKMEENLHPFGIELVGEPRNLVDEIWTTAEGRPGESNASITVHNIEFAGESWQDKVRKVREFLKKSGIDAIFITDLGEIAWLYNLRGNDVPYTPVFEAFVTALELARPLIFFMPFTFQWKNYRLVYNEMNVNGNSVNRLLVSPFCSYAICGHIDVVRCFPSIDYDKLVVSEAPVKMMMTVKNNIELRGLKNAHLKDSIVFVILLARMEKDFLANKPWTEVKIIHELARLRSQQHHYRGESFSTVAAVGPHTSMANYATRTRDPGVVLNGSVILIDSGAQYLDGTTDIARTVYYGVPSKYEKEIYTRVLIGMIDLFLTVFPEGTKDISLDVVARRSLWSVGLDFLHGVSHGLGSYMSAHERKPQINCSLLTDFDRYCFVKLTEPGFYEEDKFGIRLETTMAVSSFNTSYRFMSQRFCRFEPITFVPFDANLISWELLSRTQVEWLNDYNARTLDMVGSELKRMKNPEALAWLQAKTFKVE</sequence>
<dbReference type="InterPro" id="IPR050422">
    <property type="entry name" value="X-Pro_aminopeptidase_P"/>
</dbReference>
<evidence type="ECO:0000256" key="2">
    <source>
        <dbReference type="ARBA" id="ARBA00022723"/>
    </source>
</evidence>
<keyword evidence="7" id="KW-0031">Aminopeptidase</keyword>
<evidence type="ECO:0000313" key="8">
    <source>
        <dbReference type="EnsemblMetazoa" id="ISCW020713-PA"/>
    </source>
</evidence>
<dbReference type="GO" id="GO:0046872">
    <property type="term" value="F:metal ion binding"/>
    <property type="evidence" value="ECO:0007669"/>
    <property type="project" value="UniProtKB-KW"/>
</dbReference>
<feature type="domain" description="Peptidase M24" evidence="4">
    <location>
        <begin position="314"/>
        <end position="525"/>
    </location>
</feature>
<dbReference type="InterPro" id="IPR000994">
    <property type="entry name" value="Pept_M24"/>
</dbReference>
<dbReference type="InterPro" id="IPR029149">
    <property type="entry name" value="Creatin/AminoP/Spt16_N"/>
</dbReference>
<name>B7Q3J3_IXOSC</name>
<dbReference type="PaxDb" id="6945-B7Q3J3"/>
<keyword evidence="7" id="KW-0645">Protease</keyword>
<dbReference type="HOGENOM" id="CLU_011781_2_2_1"/>